<organism evidence="4 5">
    <name type="scientific">Phormidium nigroviride PCC 7112</name>
    <dbReference type="NCBI Taxonomy" id="179408"/>
    <lineage>
        <taxon>Bacteria</taxon>
        <taxon>Bacillati</taxon>
        <taxon>Cyanobacteriota</taxon>
        <taxon>Cyanophyceae</taxon>
        <taxon>Oscillatoriophycideae</taxon>
        <taxon>Oscillatoriales</taxon>
        <taxon>Oscillatoriaceae</taxon>
        <taxon>Phormidium</taxon>
    </lineage>
</organism>
<evidence type="ECO:0000256" key="1">
    <source>
        <dbReference type="ARBA" id="ARBA00004418"/>
    </source>
</evidence>
<reference evidence="4 5" key="1">
    <citation type="submission" date="2012-05" db="EMBL/GenBank/DDBJ databases">
        <title>Finished chromosome of genome of Oscillatoria sp. PCC 7112.</title>
        <authorList>
            <consortium name="US DOE Joint Genome Institute"/>
            <person name="Gugger M."/>
            <person name="Coursin T."/>
            <person name="Rippka R."/>
            <person name="Tandeau De Marsac N."/>
            <person name="Huntemann M."/>
            <person name="Wei C.-L."/>
            <person name="Han J."/>
            <person name="Detter J.C."/>
            <person name="Han C."/>
            <person name="Tapia R."/>
            <person name="Davenport K."/>
            <person name="Daligault H."/>
            <person name="Erkkila T."/>
            <person name="Gu W."/>
            <person name="Munk A.C.C."/>
            <person name="Teshima H."/>
            <person name="Xu Y."/>
            <person name="Chain P."/>
            <person name="Chen A."/>
            <person name="Krypides N."/>
            <person name="Mavromatis K."/>
            <person name="Markowitz V."/>
            <person name="Szeto E."/>
            <person name="Ivanova N."/>
            <person name="Mikhailova N."/>
            <person name="Ovchinnikova G."/>
            <person name="Pagani I."/>
            <person name="Pati A."/>
            <person name="Goodwin L."/>
            <person name="Peters L."/>
            <person name="Pitluck S."/>
            <person name="Woyke T."/>
            <person name="Kerfeld C."/>
        </authorList>
    </citation>
    <scope>NUCLEOTIDE SEQUENCE [LARGE SCALE GENOMIC DNA]</scope>
    <source>
        <strain evidence="4 5">PCC 7112</strain>
    </source>
</reference>
<dbReference type="GO" id="GO:0042597">
    <property type="term" value="C:periplasmic space"/>
    <property type="evidence" value="ECO:0007669"/>
    <property type="project" value="UniProtKB-SubCell"/>
</dbReference>
<dbReference type="eggNOG" id="COG0715">
    <property type="taxonomic scope" value="Bacteria"/>
</dbReference>
<keyword evidence="3" id="KW-0732">Signal</keyword>
<dbReference type="NCBIfam" id="TIGR01728">
    <property type="entry name" value="SsuA_fam"/>
    <property type="match status" value="1"/>
</dbReference>
<sequence precursor="true">MNIRYCSPKITRSPLSYCALFFITLFFAVGCVNPAIYIKTTTESEAASSVNADAVSLGFSAWPGWFPWQIAKEQKIFEANKVAVDLKWFDGYLESIGTLTAGQINANSQTLGDTVNSISGGADQVIVLVNDNSTGNDKVIVAEGINSVADLKGKKVAAEEGTVDHFLLLLGLRKAGLSVQDIQFVPLETGKAAAAFVGGQVDAAAVFAPFTTQALKRSNSKELFSSKDFPGAISDHLVFTRKFIGEHPDRVQALVNSWFATLEYMKSNQEKSYEILANRAGVSVEEYKEYEDGTKIFTIEENLKAFQPGNDMTSLPFAAAEMTKFLVDVNLAKTQPDISQLFDDRFIKAYSEGKS</sequence>
<dbReference type="InterPro" id="IPR010067">
    <property type="entry name" value="ABC_SsuA_sub-bd"/>
</dbReference>
<comment type="similarity">
    <text evidence="2">Belongs to the bacterial solute-binding protein SsuA/TauA family.</text>
</comment>
<dbReference type="GO" id="GO:0042626">
    <property type="term" value="F:ATPase-coupled transmembrane transporter activity"/>
    <property type="evidence" value="ECO:0007669"/>
    <property type="project" value="InterPro"/>
</dbReference>
<dbReference type="AlphaFoldDB" id="K9VFV2"/>
<dbReference type="PANTHER" id="PTHR30024">
    <property type="entry name" value="ALIPHATIC SULFONATES-BINDING PROTEIN-RELATED"/>
    <property type="match status" value="1"/>
</dbReference>
<comment type="subcellular location">
    <subcellularLocation>
        <location evidence="1">Periplasm</location>
    </subcellularLocation>
</comment>
<evidence type="ECO:0000313" key="5">
    <source>
        <dbReference type="Proteomes" id="UP000010478"/>
    </source>
</evidence>
<name>K9VFV2_9CYAN</name>
<dbReference type="Gene3D" id="3.40.190.10">
    <property type="entry name" value="Periplasmic binding protein-like II"/>
    <property type="match status" value="2"/>
</dbReference>
<dbReference type="HOGENOM" id="CLU_028871_3_2_3"/>
<accession>K9VFV2</accession>
<evidence type="ECO:0000256" key="2">
    <source>
        <dbReference type="ARBA" id="ARBA00010742"/>
    </source>
</evidence>
<dbReference type="STRING" id="179408.Osc7112_1590"/>
<dbReference type="EMBL" id="CP003614">
    <property type="protein sequence ID" value="AFZ06105.1"/>
    <property type="molecule type" value="Genomic_DNA"/>
</dbReference>
<keyword evidence="5" id="KW-1185">Reference proteome</keyword>
<proteinExistence type="inferred from homology"/>
<protein>
    <submittedName>
        <fullName evidence="4">Aliphatic sulfonates family ABC transporter, periplasmic ligand-binding protein</fullName>
    </submittedName>
</protein>
<dbReference type="OrthoDB" id="9815602at2"/>
<dbReference type="Proteomes" id="UP000010478">
    <property type="component" value="Chromosome"/>
</dbReference>
<dbReference type="SUPFAM" id="SSF53850">
    <property type="entry name" value="Periplasmic binding protein-like II"/>
    <property type="match status" value="1"/>
</dbReference>
<dbReference type="RefSeq" id="WP_015175423.1">
    <property type="nucleotide sequence ID" value="NC_019729.1"/>
</dbReference>
<dbReference type="PANTHER" id="PTHR30024:SF47">
    <property type="entry name" value="TAURINE-BINDING PERIPLASMIC PROTEIN"/>
    <property type="match status" value="1"/>
</dbReference>
<dbReference type="PATRIC" id="fig|179408.3.peg.1926"/>
<gene>
    <name evidence="4" type="ORF">Osc7112_1590</name>
</gene>
<evidence type="ECO:0000256" key="3">
    <source>
        <dbReference type="ARBA" id="ARBA00022729"/>
    </source>
</evidence>
<dbReference type="GO" id="GO:0016020">
    <property type="term" value="C:membrane"/>
    <property type="evidence" value="ECO:0007669"/>
    <property type="project" value="InterPro"/>
</dbReference>
<dbReference type="CDD" id="cd13563">
    <property type="entry name" value="PBP2_SsuA_like_6"/>
    <property type="match status" value="1"/>
</dbReference>
<dbReference type="Pfam" id="PF13379">
    <property type="entry name" value="NMT1_2"/>
    <property type="match status" value="1"/>
</dbReference>
<dbReference type="KEGG" id="oni:Osc7112_1590"/>
<evidence type="ECO:0000313" key="4">
    <source>
        <dbReference type="EMBL" id="AFZ06105.1"/>
    </source>
</evidence>
<dbReference type="PROSITE" id="PS51257">
    <property type="entry name" value="PROKAR_LIPOPROTEIN"/>
    <property type="match status" value="1"/>
</dbReference>